<evidence type="ECO:0000259" key="1">
    <source>
        <dbReference type="Pfam" id="PF03972"/>
    </source>
</evidence>
<reference evidence="2 3" key="1">
    <citation type="submission" date="2018-05" db="EMBL/GenBank/DDBJ databases">
        <title>Evolution of GPA BGCs.</title>
        <authorList>
            <person name="Waglechner N."/>
            <person name="Wright G.D."/>
        </authorList>
    </citation>
    <scope>NUCLEOTIDE SEQUENCE [LARGE SCALE GENOMIC DNA]</scope>
    <source>
        <strain evidence="2 3">A82846</strain>
    </source>
</reference>
<name>A0A428ZHH4_KIBAR</name>
<dbReference type="OrthoDB" id="9797528at2"/>
<evidence type="ECO:0000313" key="3">
    <source>
        <dbReference type="Proteomes" id="UP000287547"/>
    </source>
</evidence>
<dbReference type="AlphaFoldDB" id="A0A428ZHH4"/>
<dbReference type="Pfam" id="PF03972">
    <property type="entry name" value="MmgE_PrpD_N"/>
    <property type="match status" value="1"/>
</dbReference>
<feature type="domain" description="MmgE/PrpD N-terminal" evidence="1">
    <location>
        <begin position="6"/>
        <end position="57"/>
    </location>
</feature>
<protein>
    <recommendedName>
        <fullName evidence="1">MmgE/PrpD N-terminal domain-containing protein</fullName>
    </recommendedName>
</protein>
<accession>A0A428ZHH4</accession>
<proteinExistence type="predicted"/>
<comment type="caution">
    <text evidence="2">The sequence shown here is derived from an EMBL/GenBank/DDBJ whole genome shotgun (WGS) entry which is preliminary data.</text>
</comment>
<sequence length="63" mass="6798">MVIADDLGSWAAALRFEDLSEHATHTVRQRLVDTLGCGLGACHAEPSRAARRLARALPPGPYE</sequence>
<dbReference type="GO" id="GO:0016829">
    <property type="term" value="F:lyase activity"/>
    <property type="evidence" value="ECO:0007669"/>
    <property type="project" value="InterPro"/>
</dbReference>
<dbReference type="Gene3D" id="1.10.4100.10">
    <property type="entry name" value="2-methylcitrate dehydratase PrpD"/>
    <property type="match status" value="1"/>
</dbReference>
<dbReference type="Proteomes" id="UP000287547">
    <property type="component" value="Unassembled WGS sequence"/>
</dbReference>
<dbReference type="SUPFAM" id="SSF103378">
    <property type="entry name" value="2-methylcitrate dehydratase PrpD"/>
    <property type="match status" value="1"/>
</dbReference>
<evidence type="ECO:0000313" key="2">
    <source>
        <dbReference type="EMBL" id="RSM87543.1"/>
    </source>
</evidence>
<dbReference type="InterPro" id="IPR042183">
    <property type="entry name" value="MmgE/PrpD_sf_1"/>
</dbReference>
<dbReference type="InterPro" id="IPR045336">
    <property type="entry name" value="MmgE_PrpD_N"/>
</dbReference>
<dbReference type="EMBL" id="QHKI01000006">
    <property type="protein sequence ID" value="RSM87543.1"/>
    <property type="molecule type" value="Genomic_DNA"/>
</dbReference>
<organism evidence="2 3">
    <name type="scientific">Kibdelosporangium aridum</name>
    <dbReference type="NCBI Taxonomy" id="2030"/>
    <lineage>
        <taxon>Bacteria</taxon>
        <taxon>Bacillati</taxon>
        <taxon>Actinomycetota</taxon>
        <taxon>Actinomycetes</taxon>
        <taxon>Pseudonocardiales</taxon>
        <taxon>Pseudonocardiaceae</taxon>
        <taxon>Kibdelosporangium</taxon>
    </lineage>
</organism>
<gene>
    <name evidence="2" type="ORF">DMH04_11085</name>
</gene>
<dbReference type="InterPro" id="IPR036148">
    <property type="entry name" value="MmgE/PrpD_sf"/>
</dbReference>